<protein>
    <submittedName>
        <fullName evidence="1">Uncharacterized protein</fullName>
    </submittedName>
</protein>
<organism evidence="1">
    <name type="scientific">Rhizophora mucronata</name>
    <name type="common">Asiatic mangrove</name>
    <dbReference type="NCBI Taxonomy" id="61149"/>
    <lineage>
        <taxon>Eukaryota</taxon>
        <taxon>Viridiplantae</taxon>
        <taxon>Streptophyta</taxon>
        <taxon>Embryophyta</taxon>
        <taxon>Tracheophyta</taxon>
        <taxon>Spermatophyta</taxon>
        <taxon>Magnoliopsida</taxon>
        <taxon>eudicotyledons</taxon>
        <taxon>Gunneridae</taxon>
        <taxon>Pentapetalae</taxon>
        <taxon>rosids</taxon>
        <taxon>fabids</taxon>
        <taxon>Malpighiales</taxon>
        <taxon>Rhizophoraceae</taxon>
        <taxon>Rhizophora</taxon>
    </lineage>
</organism>
<evidence type="ECO:0000313" key="1">
    <source>
        <dbReference type="EMBL" id="MBX58745.1"/>
    </source>
</evidence>
<name>A0A2P2PVL7_RHIMU</name>
<reference evidence="1" key="1">
    <citation type="submission" date="2018-02" db="EMBL/GenBank/DDBJ databases">
        <title>Rhizophora mucronata_Transcriptome.</title>
        <authorList>
            <person name="Meera S.P."/>
            <person name="Sreeshan A."/>
            <person name="Augustine A."/>
        </authorList>
    </citation>
    <scope>NUCLEOTIDE SEQUENCE</scope>
    <source>
        <tissue evidence="1">Leaf</tissue>
    </source>
</reference>
<proteinExistence type="predicted"/>
<sequence length="68" mass="8246">MRSSLLCPFSCSLRTLPPSYLYEVFMRSYSTLLTFSFQLYWYCNLEGMLLFTRTRIQDVLLVWLRFVK</sequence>
<dbReference type="EMBL" id="GGEC01078261">
    <property type="protein sequence ID" value="MBX58745.1"/>
    <property type="molecule type" value="Transcribed_RNA"/>
</dbReference>
<dbReference type="AlphaFoldDB" id="A0A2P2PVL7"/>
<accession>A0A2P2PVL7</accession>